<proteinExistence type="inferred from homology"/>
<dbReference type="InterPro" id="IPR044865">
    <property type="entry name" value="MRH_dom"/>
</dbReference>
<feature type="transmembrane region" description="Helical" evidence="18">
    <location>
        <begin position="220"/>
        <end position="241"/>
    </location>
</feature>
<evidence type="ECO:0000256" key="18">
    <source>
        <dbReference type="SAM" id="Phobius"/>
    </source>
</evidence>
<evidence type="ECO:0000313" key="21">
    <source>
        <dbReference type="Proteomes" id="UP001519460"/>
    </source>
</evidence>
<evidence type="ECO:0000256" key="17">
    <source>
        <dbReference type="ARBA" id="ARBA00023329"/>
    </source>
</evidence>
<evidence type="ECO:0000256" key="9">
    <source>
        <dbReference type="ARBA" id="ARBA00022729"/>
    </source>
</evidence>
<evidence type="ECO:0000256" key="6">
    <source>
        <dbReference type="ARBA" id="ARBA00013776"/>
    </source>
</evidence>
<evidence type="ECO:0000313" key="20">
    <source>
        <dbReference type="EMBL" id="KAK7488284.1"/>
    </source>
</evidence>
<dbReference type="PROSITE" id="PS51914">
    <property type="entry name" value="MRH"/>
    <property type="match status" value="1"/>
</dbReference>
<dbReference type="GO" id="GO:0006914">
    <property type="term" value="P:autophagy"/>
    <property type="evidence" value="ECO:0007669"/>
    <property type="project" value="UniProtKB-KW"/>
</dbReference>
<comment type="caution">
    <text evidence="20">The sequence shown here is derived from an EMBL/GenBank/DDBJ whole genome shotgun (WGS) entry which is preliminary data.</text>
</comment>
<dbReference type="Pfam" id="PF09451">
    <property type="entry name" value="ATG27"/>
    <property type="match status" value="1"/>
</dbReference>
<dbReference type="Proteomes" id="UP001519460">
    <property type="component" value="Unassembled WGS sequence"/>
</dbReference>
<keyword evidence="7" id="KW-0813">Transport</keyword>
<keyword evidence="15 18" id="KW-0472">Membrane</keyword>
<evidence type="ECO:0000256" key="16">
    <source>
        <dbReference type="ARBA" id="ARBA00023157"/>
    </source>
</evidence>
<keyword evidence="21" id="KW-1185">Reference proteome</keyword>
<keyword evidence="14" id="KW-0496">Mitochondrion</keyword>
<dbReference type="EMBL" id="JACVVK020000152">
    <property type="protein sequence ID" value="KAK7488284.1"/>
    <property type="molecule type" value="Genomic_DNA"/>
</dbReference>
<dbReference type="InterPro" id="IPR018939">
    <property type="entry name" value="Autophagy-rel_prot_27"/>
</dbReference>
<evidence type="ECO:0000256" key="3">
    <source>
        <dbReference type="ARBA" id="ARBA00004394"/>
    </source>
</evidence>
<dbReference type="PANTHER" id="PTHR15071:SF0">
    <property type="entry name" value="MANNOSE 6-PHOSPHATE RECEPTOR-LIKE PROTEIN 1"/>
    <property type="match status" value="1"/>
</dbReference>
<dbReference type="GO" id="GO:0000139">
    <property type="term" value="C:Golgi membrane"/>
    <property type="evidence" value="ECO:0007669"/>
    <property type="project" value="UniProtKB-SubCell"/>
</dbReference>
<dbReference type="PANTHER" id="PTHR15071">
    <property type="entry name" value="MANNOSE-6-PHOSPHATE RECEPTOR FAMILY MEMBER"/>
    <property type="match status" value="1"/>
</dbReference>
<evidence type="ECO:0000256" key="10">
    <source>
        <dbReference type="ARBA" id="ARBA00022927"/>
    </source>
</evidence>
<comment type="subcellular location">
    <subcellularLocation>
        <location evidence="2">Cytoplasmic vesicle membrane</location>
        <topology evidence="2">Single-pass type I membrane protein</topology>
    </subcellularLocation>
    <subcellularLocation>
        <location evidence="3">Golgi apparatus membrane</location>
    </subcellularLocation>
    <subcellularLocation>
        <location evidence="1">Mitochondrion membrane</location>
        <topology evidence="1">Single-pass membrane protein</topology>
    </subcellularLocation>
    <subcellularLocation>
        <location evidence="4">Preautophagosomal structure membrane</location>
        <topology evidence="4">Single-pass type I membrane protein</topology>
    </subcellularLocation>
</comment>
<evidence type="ECO:0000256" key="8">
    <source>
        <dbReference type="ARBA" id="ARBA00022692"/>
    </source>
</evidence>
<protein>
    <recommendedName>
        <fullName evidence="6">Autophagy-related protein 27</fullName>
    </recommendedName>
</protein>
<keyword evidence="8 18" id="KW-0812">Transmembrane</keyword>
<dbReference type="GO" id="GO:0015031">
    <property type="term" value="P:protein transport"/>
    <property type="evidence" value="ECO:0007669"/>
    <property type="project" value="UniProtKB-KW"/>
</dbReference>
<evidence type="ECO:0000256" key="5">
    <source>
        <dbReference type="ARBA" id="ARBA00005363"/>
    </source>
</evidence>
<dbReference type="AlphaFoldDB" id="A0ABD0KME2"/>
<dbReference type="Gene3D" id="2.70.130.10">
    <property type="entry name" value="Mannose-6-phosphate receptor binding domain"/>
    <property type="match status" value="1"/>
</dbReference>
<keyword evidence="12" id="KW-0072">Autophagy</keyword>
<evidence type="ECO:0000256" key="14">
    <source>
        <dbReference type="ARBA" id="ARBA00023128"/>
    </source>
</evidence>
<dbReference type="GO" id="GO:0031966">
    <property type="term" value="C:mitochondrial membrane"/>
    <property type="evidence" value="ECO:0007669"/>
    <property type="project" value="UniProtKB-SubCell"/>
</dbReference>
<sequence>MTHLLVVLSNYNATRYSVVIQRISVIPVAVRKTLYGVTAYMMMVPLAFLCLLTSKVVTGLSPRVGSLRQGAGSDGCTWTKDGGVIDISGLGNKDGTPRFKDVVATDGYSYSYNPCFPFQEESCTQAAVCQTDGQGSYWQAGDASSVQLQDDDSTLFYDATTDTYRSSFVKLICDQGATSPEFTAIGDTSYAEYHFELKTVCACPNGCGGGGPDVTFTVELSISIGTILVIVFSVVFIMYLVGGVIWNRTRRGATGVEMVPNITLWRALPGLTKDGCLFTFSKVRGLCSAGRHGYEEVK</sequence>
<evidence type="ECO:0000256" key="15">
    <source>
        <dbReference type="ARBA" id="ARBA00023136"/>
    </source>
</evidence>
<evidence type="ECO:0000256" key="7">
    <source>
        <dbReference type="ARBA" id="ARBA00022448"/>
    </source>
</evidence>
<dbReference type="GO" id="GO:0034045">
    <property type="term" value="C:phagophore assembly site membrane"/>
    <property type="evidence" value="ECO:0007669"/>
    <property type="project" value="UniProtKB-SubCell"/>
</dbReference>
<feature type="domain" description="MRH" evidence="19">
    <location>
        <begin position="74"/>
        <end position="205"/>
    </location>
</feature>
<evidence type="ECO:0000256" key="1">
    <source>
        <dbReference type="ARBA" id="ARBA00004304"/>
    </source>
</evidence>
<gene>
    <name evidence="20" type="ORF">BaRGS_00020443</name>
</gene>
<organism evidence="20 21">
    <name type="scientific">Batillaria attramentaria</name>
    <dbReference type="NCBI Taxonomy" id="370345"/>
    <lineage>
        <taxon>Eukaryota</taxon>
        <taxon>Metazoa</taxon>
        <taxon>Spiralia</taxon>
        <taxon>Lophotrochozoa</taxon>
        <taxon>Mollusca</taxon>
        <taxon>Gastropoda</taxon>
        <taxon>Caenogastropoda</taxon>
        <taxon>Sorbeoconcha</taxon>
        <taxon>Cerithioidea</taxon>
        <taxon>Batillariidae</taxon>
        <taxon>Batillaria</taxon>
    </lineage>
</organism>
<keyword evidence="17" id="KW-0968">Cytoplasmic vesicle</keyword>
<keyword evidence="16" id="KW-1015">Disulfide bond</keyword>
<reference evidence="20 21" key="1">
    <citation type="journal article" date="2023" name="Sci. Data">
        <title>Genome assembly of the Korean intertidal mud-creeper Batillaria attramentaria.</title>
        <authorList>
            <person name="Patra A.K."/>
            <person name="Ho P.T."/>
            <person name="Jun S."/>
            <person name="Lee S.J."/>
            <person name="Kim Y."/>
            <person name="Won Y.J."/>
        </authorList>
    </citation>
    <scope>NUCLEOTIDE SEQUENCE [LARGE SCALE GENOMIC DNA]</scope>
    <source>
        <strain evidence="20">Wonlab-2016</strain>
    </source>
</reference>
<dbReference type="SUPFAM" id="SSF50911">
    <property type="entry name" value="Mannose 6-phosphate receptor domain"/>
    <property type="match status" value="1"/>
</dbReference>
<dbReference type="InterPro" id="IPR009011">
    <property type="entry name" value="Man6P_isomerase_rcpt-bd_dom_sf"/>
</dbReference>
<evidence type="ECO:0000256" key="12">
    <source>
        <dbReference type="ARBA" id="ARBA00023006"/>
    </source>
</evidence>
<keyword evidence="9" id="KW-0732">Signal</keyword>
<dbReference type="GO" id="GO:0010008">
    <property type="term" value="C:endosome membrane"/>
    <property type="evidence" value="ECO:0007669"/>
    <property type="project" value="UniProtKB-SubCell"/>
</dbReference>
<evidence type="ECO:0000256" key="11">
    <source>
        <dbReference type="ARBA" id="ARBA00022989"/>
    </source>
</evidence>
<keyword evidence="11 18" id="KW-1133">Transmembrane helix</keyword>
<keyword evidence="10" id="KW-0653">Protein transport</keyword>
<evidence type="ECO:0000256" key="4">
    <source>
        <dbReference type="ARBA" id="ARBA00004472"/>
    </source>
</evidence>
<evidence type="ECO:0000259" key="19">
    <source>
        <dbReference type="PROSITE" id="PS51914"/>
    </source>
</evidence>
<dbReference type="SMART" id="SM01404">
    <property type="entry name" value="CIMR"/>
    <property type="match status" value="1"/>
</dbReference>
<keyword evidence="13" id="KW-0333">Golgi apparatus</keyword>
<name>A0ABD0KME2_9CAEN</name>
<evidence type="ECO:0000256" key="2">
    <source>
        <dbReference type="ARBA" id="ARBA00004358"/>
    </source>
</evidence>
<evidence type="ECO:0000256" key="13">
    <source>
        <dbReference type="ARBA" id="ARBA00023034"/>
    </source>
</evidence>
<accession>A0ABD0KME2</accession>
<comment type="similarity">
    <text evidence="5">Belongs to the ATG27 family.</text>
</comment>